<dbReference type="SUPFAM" id="SSF50156">
    <property type="entry name" value="PDZ domain-like"/>
    <property type="match status" value="1"/>
</dbReference>
<reference evidence="4" key="3">
    <citation type="submission" date="2025-09" db="UniProtKB">
        <authorList>
            <consortium name="Ensembl"/>
        </authorList>
    </citation>
    <scope>IDENTIFICATION</scope>
</reference>
<keyword evidence="5" id="KW-1185">Reference proteome</keyword>
<evidence type="ECO:0000313" key="5">
    <source>
        <dbReference type="Proteomes" id="UP000694387"/>
    </source>
</evidence>
<dbReference type="AlphaFoldDB" id="A0A9L0IZ99"/>
<dbReference type="InterPro" id="IPR055349">
    <property type="entry name" value="GH2_GIPC"/>
</dbReference>
<dbReference type="Gene3D" id="2.30.42.10">
    <property type="match status" value="1"/>
</dbReference>
<comment type="similarity">
    <text evidence="1">Belongs to the GIPC family.</text>
</comment>
<dbReference type="FunFam" id="2.30.42.10:FF:000097">
    <property type="entry name" value="PDZ domain-containing protein GIPC1 isoform 1"/>
    <property type="match status" value="1"/>
</dbReference>
<dbReference type="CDD" id="cd23078">
    <property type="entry name" value="PDZ_GIPC2"/>
    <property type="match status" value="1"/>
</dbReference>
<dbReference type="GeneTree" id="ENSGT00390000003420"/>
<dbReference type="InterPro" id="IPR056814">
    <property type="entry name" value="GIPC1-3_GH1"/>
</dbReference>
<reference evidence="4" key="2">
    <citation type="submission" date="2025-08" db="UniProtKB">
        <authorList>
            <consortium name="Ensembl"/>
        </authorList>
    </citation>
    <scope>IDENTIFICATION</scope>
</reference>
<dbReference type="Pfam" id="PF25083">
    <property type="entry name" value="GIPC1_GH1"/>
    <property type="match status" value="2"/>
</dbReference>
<protein>
    <submittedName>
        <fullName evidence="4">GIPC PDZ domain containing family member 2</fullName>
    </submittedName>
</protein>
<dbReference type="InterPro" id="IPR001478">
    <property type="entry name" value="PDZ"/>
</dbReference>
<accession>A0A9L0IZ99</accession>
<dbReference type="Pfam" id="PF25082">
    <property type="entry name" value="GIPC1_GH2"/>
    <property type="match status" value="1"/>
</dbReference>
<gene>
    <name evidence="4" type="primary">GIPC2</name>
</gene>
<organism evidence="4 5">
    <name type="scientific">Equus asinus</name>
    <name type="common">Donkey</name>
    <name type="synonym">Equus africanus asinus</name>
    <dbReference type="NCBI Taxonomy" id="9793"/>
    <lineage>
        <taxon>Eukaryota</taxon>
        <taxon>Metazoa</taxon>
        <taxon>Chordata</taxon>
        <taxon>Craniata</taxon>
        <taxon>Vertebrata</taxon>
        <taxon>Euteleostomi</taxon>
        <taxon>Mammalia</taxon>
        <taxon>Eutheria</taxon>
        <taxon>Laurasiatheria</taxon>
        <taxon>Perissodactyla</taxon>
        <taxon>Equidae</taxon>
        <taxon>Equus</taxon>
    </lineage>
</organism>
<dbReference type="Proteomes" id="UP000694387">
    <property type="component" value="Chromosome 16"/>
</dbReference>
<dbReference type="Ensembl" id="ENSEAST00005067215.1">
    <property type="protein sequence ID" value="ENSEASP00005042395.1"/>
    <property type="gene ID" value="ENSEASG00005016977.2"/>
</dbReference>
<dbReference type="PANTHER" id="PTHR12259">
    <property type="entry name" value="RGS-GAIP INTERACTING PROTEIN GIPC"/>
    <property type="match status" value="1"/>
</dbReference>
<evidence type="ECO:0000259" key="3">
    <source>
        <dbReference type="PROSITE" id="PS50106"/>
    </source>
</evidence>
<dbReference type="CDD" id="cd21180">
    <property type="entry name" value="GH2_GIPC"/>
    <property type="match status" value="1"/>
</dbReference>
<feature type="domain" description="PDZ" evidence="3">
    <location>
        <begin position="258"/>
        <end position="325"/>
    </location>
</feature>
<name>A0A9L0IZ99_EQUAS</name>
<dbReference type="InterPro" id="IPR017379">
    <property type="entry name" value="GIPC1/2/3"/>
</dbReference>
<dbReference type="SMART" id="SM00228">
    <property type="entry name" value="PDZ"/>
    <property type="match status" value="1"/>
</dbReference>
<dbReference type="GO" id="GO:0042802">
    <property type="term" value="F:identical protein binding"/>
    <property type="evidence" value="ECO:0007669"/>
    <property type="project" value="Ensembl"/>
</dbReference>
<feature type="compositionally biased region" description="Low complexity" evidence="2">
    <location>
        <begin position="43"/>
        <end position="64"/>
    </location>
</feature>
<reference evidence="4 5" key="1">
    <citation type="journal article" date="2020" name="Nat. Commun.">
        <title>Donkey genomes provide new insights into domestication and selection for coat color.</title>
        <authorList>
            <person name="Wang"/>
            <person name="C."/>
            <person name="Li"/>
            <person name="H."/>
            <person name="Guo"/>
            <person name="Y."/>
            <person name="Huang"/>
            <person name="J."/>
            <person name="Sun"/>
            <person name="Y."/>
            <person name="Min"/>
            <person name="J."/>
            <person name="Wang"/>
            <person name="J."/>
            <person name="Fang"/>
            <person name="X."/>
            <person name="Zhao"/>
            <person name="Z."/>
            <person name="Wang"/>
            <person name="S."/>
            <person name="Zhang"/>
            <person name="Y."/>
            <person name="Liu"/>
            <person name="Q."/>
            <person name="Jiang"/>
            <person name="Q."/>
            <person name="Wang"/>
            <person name="X."/>
            <person name="Guo"/>
            <person name="Y."/>
            <person name="Yang"/>
            <person name="C."/>
            <person name="Wang"/>
            <person name="Y."/>
            <person name="Tian"/>
            <person name="F."/>
            <person name="Zhuang"/>
            <person name="G."/>
            <person name="Fan"/>
            <person name="Y."/>
            <person name="Gao"/>
            <person name="Q."/>
            <person name="Li"/>
            <person name="Y."/>
            <person name="Ju"/>
            <person name="Z."/>
            <person name="Li"/>
            <person name="J."/>
            <person name="Li"/>
            <person name="R."/>
            <person name="Hou"/>
            <person name="M."/>
            <person name="Yang"/>
            <person name="G."/>
            <person name="Liu"/>
            <person name="G."/>
            <person name="Liu"/>
            <person name="W."/>
            <person name="Guo"/>
            <person name="J."/>
            <person name="Pan"/>
            <person name="S."/>
            <person name="Fan"/>
            <person name="G."/>
            <person name="Zhang"/>
            <person name="W."/>
            <person name="Zhang"/>
            <person name="R."/>
            <person name="Yu"/>
            <person name="J."/>
            <person name="Zhang"/>
            <person name="X."/>
            <person name="Yin"/>
            <person name="Q."/>
            <person name="Ji"/>
            <person name="C."/>
            <person name="Jin"/>
            <person name="Y."/>
            <person name="Yue"/>
            <person name="G."/>
            <person name="Liu"/>
            <person name="M."/>
            <person name="Xu"/>
            <person name="J."/>
            <person name="Liu"/>
            <person name="S."/>
            <person name="Jordana"/>
            <person name="J."/>
            <person name="Noce"/>
            <person name="A."/>
            <person name="Amills"/>
            <person name="M."/>
            <person name="Wu"/>
            <person name="D.D."/>
            <person name="Li"/>
            <person name="S."/>
            <person name="Zhou"/>
            <person name="X. and Zhong"/>
            <person name="J."/>
        </authorList>
    </citation>
    <scope>NUCLEOTIDE SEQUENCE [LARGE SCALE GENOMIC DNA]</scope>
</reference>
<dbReference type="InterPro" id="IPR036034">
    <property type="entry name" value="PDZ_sf"/>
</dbReference>
<evidence type="ECO:0000256" key="2">
    <source>
        <dbReference type="SAM" id="MobiDB-lite"/>
    </source>
</evidence>
<evidence type="ECO:0000313" key="4">
    <source>
        <dbReference type="Ensembl" id="ENSEASP00005042395.1"/>
    </source>
</evidence>
<dbReference type="PROSITE" id="PS50106">
    <property type="entry name" value="PDZ"/>
    <property type="match status" value="1"/>
</dbReference>
<feature type="region of interest" description="Disordered" evidence="2">
    <location>
        <begin position="35"/>
        <end position="121"/>
    </location>
</feature>
<evidence type="ECO:0000256" key="1">
    <source>
        <dbReference type="ARBA" id="ARBA00009011"/>
    </source>
</evidence>
<proteinExistence type="inferred from homology"/>
<sequence>MRGLCPVFLPRAIRGEDRRPLQVQALLLRGEEGALTRRGQAEAPLPLAQRRPLPAPSPGAGAQSPRRRAKEAAVGSAGEPRHRPGKMPLGLRRNKKAKSRESARLVEGEPAGARGGFPDPPGPTRRFVFHAQLAHGSATGRVEDFASIQELYAKIAGVFEISPSEVRAGGRAQPLAPSHAPRRLKLLPLVSSASLSPTSCAGWSPPAAPQGRREGPAGKGKILYCTLNTPKVDMEKLLGGQLGLEDFIFAHVKGIRKEVDVYKSEDSLGLTITDNGVGYAFIKRIKDGSTIDSVKTICVGDHIECINGENIVGWRHYDVAKKLKELKKEELFTLKLIEPKKAFEIEPRSKGGKSSVEKIGTAKGTLRLRSKGPATVEEVPSETKAKAIEKIDDLLELYMGIRDPDLATTMFEAGKDKGNPDEFAVALDEALGDFAFPDEFVFDVWGAIGDAKRG</sequence>
<dbReference type="PANTHER" id="PTHR12259:SF3">
    <property type="entry name" value="PDZ DOMAIN-CONTAINING PROTEIN GIPC2"/>
    <property type="match status" value="1"/>
</dbReference>
<dbReference type="Pfam" id="PF00595">
    <property type="entry name" value="PDZ"/>
    <property type="match status" value="1"/>
</dbReference>